<dbReference type="AlphaFoldDB" id="A0A2P2QCI1"/>
<protein>
    <submittedName>
        <fullName evidence="1">Uncharacterized protein</fullName>
    </submittedName>
</protein>
<reference evidence="1" key="1">
    <citation type="submission" date="2018-02" db="EMBL/GenBank/DDBJ databases">
        <title>Rhizophora mucronata_Transcriptome.</title>
        <authorList>
            <person name="Meera S.P."/>
            <person name="Sreeshan A."/>
            <person name="Augustine A."/>
        </authorList>
    </citation>
    <scope>NUCLEOTIDE SEQUENCE</scope>
    <source>
        <tissue evidence="1">Leaf</tissue>
    </source>
</reference>
<organism evidence="1">
    <name type="scientific">Rhizophora mucronata</name>
    <name type="common">Asiatic mangrove</name>
    <dbReference type="NCBI Taxonomy" id="61149"/>
    <lineage>
        <taxon>Eukaryota</taxon>
        <taxon>Viridiplantae</taxon>
        <taxon>Streptophyta</taxon>
        <taxon>Embryophyta</taxon>
        <taxon>Tracheophyta</taxon>
        <taxon>Spermatophyta</taxon>
        <taxon>Magnoliopsida</taxon>
        <taxon>eudicotyledons</taxon>
        <taxon>Gunneridae</taxon>
        <taxon>Pentapetalae</taxon>
        <taxon>rosids</taxon>
        <taxon>fabids</taxon>
        <taxon>Malpighiales</taxon>
        <taxon>Rhizophoraceae</taxon>
        <taxon>Rhizophora</taxon>
    </lineage>
</organism>
<name>A0A2P2QCI1_RHIMU</name>
<proteinExistence type="predicted"/>
<sequence>MCKLTPSTSHVLVSNVAGFCCLEVFKLQNCSNSTSLVHRTFYSHLSRIGLVFDEQCIVFCD</sequence>
<dbReference type="EMBL" id="GGEC01084217">
    <property type="protein sequence ID" value="MBX64701.1"/>
    <property type="molecule type" value="Transcribed_RNA"/>
</dbReference>
<accession>A0A2P2QCI1</accession>
<evidence type="ECO:0000313" key="1">
    <source>
        <dbReference type="EMBL" id="MBX64701.1"/>
    </source>
</evidence>